<dbReference type="PANTHER" id="PTHR24186:SF36">
    <property type="entry name" value="SERINE_THREONINE-PROTEIN PHOSPHATASE 6 REGULATORY ANKYRIN REPEAT SUBUNIT A-LIKE"/>
    <property type="match status" value="1"/>
</dbReference>
<dbReference type="SUPFAM" id="SSF48403">
    <property type="entry name" value="Ankyrin repeat"/>
    <property type="match status" value="1"/>
</dbReference>
<gene>
    <name evidence="9" type="ORF">FNV43_RR01523</name>
</gene>
<evidence type="ECO:0000259" key="8">
    <source>
        <dbReference type="Pfam" id="PF13962"/>
    </source>
</evidence>
<reference evidence="9" key="1">
    <citation type="submission" date="2020-03" db="EMBL/GenBank/DDBJ databases">
        <title>A high-quality chromosome-level genome assembly of a woody plant with both climbing and erect habits, Rhamnella rubrinervis.</title>
        <authorList>
            <person name="Lu Z."/>
            <person name="Yang Y."/>
            <person name="Zhu X."/>
            <person name="Sun Y."/>
        </authorList>
    </citation>
    <scope>NUCLEOTIDE SEQUENCE</scope>
    <source>
        <strain evidence="9">BYM</strain>
        <tissue evidence="9">Leaf</tissue>
    </source>
</reference>
<dbReference type="AlphaFoldDB" id="A0A8K0HSN3"/>
<evidence type="ECO:0000256" key="2">
    <source>
        <dbReference type="ARBA" id="ARBA00022692"/>
    </source>
</evidence>
<dbReference type="GO" id="GO:0005886">
    <property type="term" value="C:plasma membrane"/>
    <property type="evidence" value="ECO:0007669"/>
    <property type="project" value="TreeGrafter"/>
</dbReference>
<dbReference type="PANTHER" id="PTHR24186">
    <property type="entry name" value="PROTEIN PHOSPHATASE 1 REGULATORY SUBUNIT"/>
    <property type="match status" value="1"/>
</dbReference>
<feature type="transmembrane region" description="Helical" evidence="7">
    <location>
        <begin position="148"/>
        <end position="170"/>
    </location>
</feature>
<protein>
    <recommendedName>
        <fullName evidence="8">PGG domain-containing protein</fullName>
    </recommendedName>
</protein>
<evidence type="ECO:0000256" key="7">
    <source>
        <dbReference type="SAM" id="Phobius"/>
    </source>
</evidence>
<keyword evidence="4 7" id="KW-1133">Transmembrane helix</keyword>
<evidence type="ECO:0000256" key="3">
    <source>
        <dbReference type="ARBA" id="ARBA00022737"/>
    </source>
</evidence>
<dbReference type="EMBL" id="VOIH02000001">
    <property type="protein sequence ID" value="KAF3456869.1"/>
    <property type="molecule type" value="Genomic_DNA"/>
</dbReference>
<name>A0A8K0HSN3_9ROSA</name>
<accession>A0A8K0HSN3</accession>
<comment type="caution">
    <text evidence="9">The sequence shown here is derived from an EMBL/GenBank/DDBJ whole genome shotgun (WGS) entry which is preliminary data.</text>
</comment>
<feature type="transmembrane region" description="Helical" evidence="7">
    <location>
        <begin position="224"/>
        <end position="249"/>
    </location>
</feature>
<keyword evidence="10" id="KW-1185">Reference proteome</keyword>
<evidence type="ECO:0000313" key="9">
    <source>
        <dbReference type="EMBL" id="KAF3456869.1"/>
    </source>
</evidence>
<dbReference type="InterPro" id="IPR026961">
    <property type="entry name" value="PGG_dom"/>
</dbReference>
<evidence type="ECO:0000256" key="1">
    <source>
        <dbReference type="ARBA" id="ARBA00004141"/>
    </source>
</evidence>
<evidence type="ECO:0000256" key="6">
    <source>
        <dbReference type="ARBA" id="ARBA00023136"/>
    </source>
</evidence>
<comment type="subcellular location">
    <subcellularLocation>
        <location evidence="1">Membrane</location>
        <topology evidence="1">Multi-pass membrane protein</topology>
    </subcellularLocation>
</comment>
<keyword evidence="6 7" id="KW-0472">Membrane</keyword>
<dbReference type="Pfam" id="PF13962">
    <property type="entry name" value="PGG"/>
    <property type="match status" value="1"/>
</dbReference>
<dbReference type="InterPro" id="IPR036770">
    <property type="entry name" value="Ankyrin_rpt-contain_sf"/>
</dbReference>
<feature type="transmembrane region" description="Helical" evidence="7">
    <location>
        <begin position="190"/>
        <end position="212"/>
    </location>
</feature>
<organism evidence="9 10">
    <name type="scientific">Rhamnella rubrinervis</name>
    <dbReference type="NCBI Taxonomy" id="2594499"/>
    <lineage>
        <taxon>Eukaryota</taxon>
        <taxon>Viridiplantae</taxon>
        <taxon>Streptophyta</taxon>
        <taxon>Embryophyta</taxon>
        <taxon>Tracheophyta</taxon>
        <taxon>Spermatophyta</taxon>
        <taxon>Magnoliopsida</taxon>
        <taxon>eudicotyledons</taxon>
        <taxon>Gunneridae</taxon>
        <taxon>Pentapetalae</taxon>
        <taxon>rosids</taxon>
        <taxon>fabids</taxon>
        <taxon>Rosales</taxon>
        <taxon>Rhamnaceae</taxon>
        <taxon>rhamnoid group</taxon>
        <taxon>Rhamneae</taxon>
        <taxon>Rhamnella</taxon>
    </lineage>
</organism>
<feature type="domain" description="PGG" evidence="8">
    <location>
        <begin position="139"/>
        <end position="249"/>
    </location>
</feature>
<proteinExistence type="predicted"/>
<sequence length="291" mass="32114">MLEIIKRCPDSSELVNNRGWNILHLAVQDISFQSPVEDILKTTSSLSNLINEKDAQGNTPLHHIAVSINHWRLGHLIDDPRVDKLAYNNENKNALDLASTSQNRFKKRLKTKGLRSAMRIYTPIEDSKQDIEKERQVDHLKKLQDANVIVAALIATVTFAAGLTIPGGFVSEKGSLEGTPILGRNLAFRTFMVMDTIAMVLSTSSVLAHLFINADLKARHSMVLATSAFYLTISAMVAMVGAFATGTYAILGSSIAFSIVICVLALSFIIVFMTFFTSYVKGTMRKKTPLR</sequence>
<keyword evidence="2 7" id="KW-0812">Transmembrane</keyword>
<keyword evidence="3" id="KW-0677">Repeat</keyword>
<evidence type="ECO:0000256" key="4">
    <source>
        <dbReference type="ARBA" id="ARBA00022989"/>
    </source>
</evidence>
<evidence type="ECO:0000313" key="10">
    <source>
        <dbReference type="Proteomes" id="UP000796880"/>
    </source>
</evidence>
<feature type="transmembrane region" description="Helical" evidence="7">
    <location>
        <begin position="255"/>
        <end position="280"/>
    </location>
</feature>
<evidence type="ECO:0000256" key="5">
    <source>
        <dbReference type="ARBA" id="ARBA00023043"/>
    </source>
</evidence>
<dbReference type="Proteomes" id="UP000796880">
    <property type="component" value="Unassembled WGS sequence"/>
</dbReference>
<dbReference type="OrthoDB" id="1166481at2759"/>
<dbReference type="Gene3D" id="1.25.40.20">
    <property type="entry name" value="Ankyrin repeat-containing domain"/>
    <property type="match status" value="1"/>
</dbReference>
<keyword evidence="5" id="KW-0040">ANK repeat</keyword>